<proteinExistence type="predicted"/>
<reference evidence="1 2" key="1">
    <citation type="submission" date="2016-10" db="EMBL/GenBank/DDBJ databases">
        <authorList>
            <person name="de Groot N.N."/>
        </authorList>
    </citation>
    <scope>NUCLEOTIDE SEQUENCE [LARGE SCALE GENOMIC DNA]</scope>
    <source>
        <strain evidence="1 2">DSM 44468</strain>
    </source>
</reference>
<accession>A0A1I3V8X9</accession>
<organism evidence="1 2">
    <name type="scientific">Amycolatopsis sacchari</name>
    <dbReference type="NCBI Taxonomy" id="115433"/>
    <lineage>
        <taxon>Bacteria</taxon>
        <taxon>Bacillati</taxon>
        <taxon>Actinomycetota</taxon>
        <taxon>Actinomycetes</taxon>
        <taxon>Pseudonocardiales</taxon>
        <taxon>Pseudonocardiaceae</taxon>
        <taxon>Amycolatopsis</taxon>
    </lineage>
</organism>
<sequence length="142" mass="16513">MSGVKRLGKVLAFPLWRKLRWRIEQVTEQRHGPRFDELRRELDGLRGEVHTLREELRGHVEAITNRLDWHDNELKLMTPILSGLQTRVAELERPGVAEGDPRPALDEVRAEHARIRARLTAVAKYEERLARVEDTLSTRLGQ</sequence>
<name>A0A1I3V8X9_9PSEU</name>
<protein>
    <submittedName>
        <fullName evidence="1">Uncharacterized protein</fullName>
    </submittedName>
</protein>
<gene>
    <name evidence="1" type="ORF">SAMN05421835_110190</name>
</gene>
<dbReference type="Proteomes" id="UP000199025">
    <property type="component" value="Unassembled WGS sequence"/>
</dbReference>
<evidence type="ECO:0000313" key="2">
    <source>
        <dbReference type="Proteomes" id="UP000199025"/>
    </source>
</evidence>
<dbReference type="EMBL" id="FORP01000010">
    <property type="protein sequence ID" value="SFJ91439.1"/>
    <property type="molecule type" value="Genomic_DNA"/>
</dbReference>
<dbReference type="AlphaFoldDB" id="A0A1I3V8X9"/>
<dbReference type="STRING" id="115433.SAMN05421835_110190"/>
<keyword evidence="2" id="KW-1185">Reference proteome</keyword>
<evidence type="ECO:0000313" key="1">
    <source>
        <dbReference type="EMBL" id="SFJ91439.1"/>
    </source>
</evidence>